<dbReference type="PANTHER" id="PTHR39142:SF1">
    <property type="entry name" value="AEL197CP"/>
    <property type="match status" value="1"/>
</dbReference>
<gene>
    <name evidence="2" type="ORF">GFSPODELE1_LOCUS4018</name>
</gene>
<keyword evidence="3" id="KW-1185">Reference proteome</keyword>
<evidence type="ECO:0008006" key="4">
    <source>
        <dbReference type="Google" id="ProtNLM"/>
    </source>
</evidence>
<organism evidence="2 3">
    <name type="scientific">Somion occarium</name>
    <dbReference type="NCBI Taxonomy" id="3059160"/>
    <lineage>
        <taxon>Eukaryota</taxon>
        <taxon>Fungi</taxon>
        <taxon>Dikarya</taxon>
        <taxon>Basidiomycota</taxon>
        <taxon>Agaricomycotina</taxon>
        <taxon>Agaricomycetes</taxon>
        <taxon>Polyporales</taxon>
        <taxon>Cerrenaceae</taxon>
        <taxon>Somion</taxon>
    </lineage>
</organism>
<proteinExistence type="predicted"/>
<evidence type="ECO:0000313" key="3">
    <source>
        <dbReference type="Proteomes" id="UP001497453"/>
    </source>
</evidence>
<dbReference type="InterPro" id="IPR024338">
    <property type="entry name" value="MID1/Yam8"/>
</dbReference>
<protein>
    <recommendedName>
        <fullName evidence="4">Stretch-activated cation channel Mid1</fullName>
    </recommendedName>
</protein>
<dbReference type="PANTHER" id="PTHR39142">
    <property type="entry name" value="MID1P"/>
    <property type="match status" value="1"/>
</dbReference>
<name>A0ABP1D5W6_9APHY</name>
<reference evidence="3" key="1">
    <citation type="submission" date="2024-04" db="EMBL/GenBank/DDBJ databases">
        <authorList>
            <person name="Shaw F."/>
            <person name="Minotto A."/>
        </authorList>
    </citation>
    <scope>NUCLEOTIDE SEQUENCE [LARGE SCALE GENOMIC DNA]</scope>
</reference>
<feature type="compositionally biased region" description="Polar residues" evidence="1">
    <location>
        <begin position="239"/>
        <end position="260"/>
    </location>
</feature>
<sequence length="339" mass="36224">MDSYPFLGDTTSNQALLFSPAFGEASTSNPTYPNYTLPAANLSFPQGPSSPPNFTLIIVPTSSSSLASVPRTACAMSSVRAADVLHEGPAESEGLWLKDQAGWRWQWLVNGLTPATNYTVYAMQDNSKVSSPINFVTKSASFDCPIVHSLPFCPSISYAVPIQGPSLPASAHDTTTLPEEFYSPLLEVLTNFTVSLTTFPCGRDMYSPIVGCADCQQAYRRWLCAIWFPRCSEAAPDSGDSTQKPLSALQAQAPSATPRSPSLPPFPSGYNALLPCLETCTAVDRACPISLGFKCPIPRFTAKASYGVGYIDTGEEGDEGGGLTGTAQDRWGNVWCNLG</sequence>
<feature type="region of interest" description="Disordered" evidence="1">
    <location>
        <begin position="238"/>
        <end position="262"/>
    </location>
</feature>
<evidence type="ECO:0000256" key="1">
    <source>
        <dbReference type="SAM" id="MobiDB-lite"/>
    </source>
</evidence>
<dbReference type="EMBL" id="OZ037945">
    <property type="protein sequence ID" value="CAL1702383.1"/>
    <property type="molecule type" value="Genomic_DNA"/>
</dbReference>
<evidence type="ECO:0000313" key="2">
    <source>
        <dbReference type="EMBL" id="CAL1702383.1"/>
    </source>
</evidence>
<accession>A0ABP1D5W6</accession>
<dbReference type="Proteomes" id="UP001497453">
    <property type="component" value="Chromosome 2"/>
</dbReference>
<dbReference type="Pfam" id="PF12929">
    <property type="entry name" value="Mid1"/>
    <property type="match status" value="1"/>
</dbReference>